<evidence type="ECO:0008006" key="4">
    <source>
        <dbReference type="Google" id="ProtNLM"/>
    </source>
</evidence>
<dbReference type="EMBL" id="PZKF01000001">
    <property type="protein sequence ID" value="PTE19190.1"/>
    <property type="molecule type" value="Genomic_DNA"/>
</dbReference>
<evidence type="ECO:0000313" key="3">
    <source>
        <dbReference type="Proteomes" id="UP000241899"/>
    </source>
</evidence>
<accession>A0A2T4JMS1</accession>
<dbReference type="InterPro" id="IPR047784">
    <property type="entry name" value="TrgA"/>
</dbReference>
<evidence type="ECO:0000256" key="1">
    <source>
        <dbReference type="SAM" id="Phobius"/>
    </source>
</evidence>
<reference evidence="2 3" key="1">
    <citation type="submission" date="2018-03" db="EMBL/GenBank/DDBJ databases">
        <title>Rhodobacter veldkampii.</title>
        <authorList>
            <person name="Meyer T.E."/>
            <person name="Miller S."/>
            <person name="Lodha T."/>
            <person name="Gandham S."/>
            <person name="Chintalapati S."/>
            <person name="Chintalapati V.R."/>
        </authorList>
    </citation>
    <scope>NUCLEOTIDE SEQUENCE [LARGE SCALE GENOMIC DNA]</scope>
    <source>
        <strain evidence="2 3">DSM 11550</strain>
    </source>
</reference>
<keyword evidence="1" id="KW-0812">Transmembrane</keyword>
<protein>
    <recommendedName>
        <fullName evidence="4">Tellurium resistance protein</fullName>
    </recommendedName>
</protein>
<dbReference type="Proteomes" id="UP000241899">
    <property type="component" value="Unassembled WGS sequence"/>
</dbReference>
<keyword evidence="3" id="KW-1185">Reference proteome</keyword>
<dbReference type="NCBIfam" id="NF033773">
    <property type="entry name" value="tellur_TrgA"/>
    <property type="match status" value="1"/>
</dbReference>
<dbReference type="OrthoDB" id="7869508at2"/>
<name>A0A2T4JMS1_9RHOB</name>
<gene>
    <name evidence="2" type="ORF">C5F46_00045</name>
</gene>
<keyword evidence="1" id="KW-0472">Membrane</keyword>
<keyword evidence="1" id="KW-1133">Transmembrane helix</keyword>
<comment type="caution">
    <text evidence="2">The sequence shown here is derived from an EMBL/GenBank/DDBJ whole genome shotgun (WGS) entry which is preliminary data.</text>
</comment>
<sequence length="146" mass="15447">MPTAAKLFAAMVLAGVGALAAWLVLVHASDNLRAGFLPVLAAVVGIVGGWRVIGRQAGRGYTGAAAMGLQGVIYMVFWVLVLVSTAKMLTLAWSQRYKSPMEAVVDIFGQGIGYAQLMNVPSVIMVLILGGMVAGLVSEWAGRRWR</sequence>
<evidence type="ECO:0000313" key="2">
    <source>
        <dbReference type="EMBL" id="PTE19190.1"/>
    </source>
</evidence>
<proteinExistence type="predicted"/>
<organism evidence="2 3">
    <name type="scientific">Phaeovulum veldkampii DSM 11550</name>
    <dbReference type="NCBI Taxonomy" id="1185920"/>
    <lineage>
        <taxon>Bacteria</taxon>
        <taxon>Pseudomonadati</taxon>
        <taxon>Pseudomonadota</taxon>
        <taxon>Alphaproteobacteria</taxon>
        <taxon>Rhodobacterales</taxon>
        <taxon>Paracoccaceae</taxon>
        <taxon>Phaeovulum</taxon>
    </lineage>
</organism>
<dbReference type="RefSeq" id="WP_107323321.1">
    <property type="nucleotide sequence ID" value="NZ_NHSP01000086.1"/>
</dbReference>
<dbReference type="AlphaFoldDB" id="A0A2T4JMS1"/>
<feature type="transmembrane region" description="Helical" evidence="1">
    <location>
        <begin position="114"/>
        <end position="137"/>
    </location>
</feature>
<feature type="transmembrane region" description="Helical" evidence="1">
    <location>
        <begin position="34"/>
        <end position="53"/>
    </location>
</feature>
<feature type="transmembrane region" description="Helical" evidence="1">
    <location>
        <begin position="7"/>
        <end position="28"/>
    </location>
</feature>